<evidence type="ECO:0000256" key="3">
    <source>
        <dbReference type="ARBA" id="ARBA00023163"/>
    </source>
</evidence>
<dbReference type="SUPFAM" id="SSF46785">
    <property type="entry name" value="Winged helix' DNA-binding domain"/>
    <property type="match status" value="1"/>
</dbReference>
<dbReference type="KEGG" id="ppru:FDP22_13280"/>
<evidence type="ECO:0000313" key="6">
    <source>
        <dbReference type="Proteomes" id="UP000305888"/>
    </source>
</evidence>
<organism evidence="5 6">
    <name type="scientific">Paroceanicella profunda</name>
    <dbReference type="NCBI Taxonomy" id="2579971"/>
    <lineage>
        <taxon>Bacteria</taxon>
        <taxon>Pseudomonadati</taxon>
        <taxon>Pseudomonadota</taxon>
        <taxon>Alphaproteobacteria</taxon>
        <taxon>Rhodobacterales</taxon>
        <taxon>Paracoccaceae</taxon>
        <taxon>Paroceanicella</taxon>
    </lineage>
</organism>
<keyword evidence="6" id="KW-1185">Reference proteome</keyword>
<keyword evidence="2" id="KW-0238">DNA-binding</keyword>
<dbReference type="EMBL" id="CP040818">
    <property type="protein sequence ID" value="QDL93716.1"/>
    <property type="molecule type" value="Genomic_DNA"/>
</dbReference>
<keyword evidence="3" id="KW-0804">Transcription</keyword>
<protein>
    <submittedName>
        <fullName evidence="5">MarR family transcriptional regulator</fullName>
    </submittedName>
</protein>
<gene>
    <name evidence="5" type="ORF">FDP22_13280</name>
</gene>
<name>A0A5B8FXU7_9RHOB</name>
<proteinExistence type="predicted"/>
<dbReference type="Proteomes" id="UP000305888">
    <property type="component" value="Chromosome"/>
</dbReference>
<dbReference type="Gene3D" id="1.10.10.10">
    <property type="entry name" value="Winged helix-like DNA-binding domain superfamily/Winged helix DNA-binding domain"/>
    <property type="match status" value="1"/>
</dbReference>
<dbReference type="GO" id="GO:0003700">
    <property type="term" value="F:DNA-binding transcription factor activity"/>
    <property type="evidence" value="ECO:0007669"/>
    <property type="project" value="InterPro"/>
</dbReference>
<dbReference type="PRINTS" id="PR00598">
    <property type="entry name" value="HTHMARR"/>
</dbReference>
<dbReference type="PANTHER" id="PTHR42756">
    <property type="entry name" value="TRANSCRIPTIONAL REGULATOR, MARR"/>
    <property type="match status" value="1"/>
</dbReference>
<evidence type="ECO:0000313" key="5">
    <source>
        <dbReference type="EMBL" id="QDL93716.1"/>
    </source>
</evidence>
<evidence type="ECO:0000256" key="2">
    <source>
        <dbReference type="ARBA" id="ARBA00023125"/>
    </source>
</evidence>
<dbReference type="GO" id="GO:0003677">
    <property type="term" value="F:DNA binding"/>
    <property type="evidence" value="ECO:0007669"/>
    <property type="project" value="UniProtKB-KW"/>
</dbReference>
<dbReference type="OrthoDB" id="8906692at2"/>
<reference evidence="5 6" key="1">
    <citation type="submission" date="2019-06" db="EMBL/GenBank/DDBJ databases">
        <title>Genome sequence of Rhodobacteraceae bacterium D4M1.</title>
        <authorList>
            <person name="Cao J."/>
        </authorList>
    </citation>
    <scope>NUCLEOTIDE SEQUENCE [LARGE SCALE GENOMIC DNA]</scope>
    <source>
        <strain evidence="5 6">D4M1</strain>
    </source>
</reference>
<dbReference type="InterPro" id="IPR036388">
    <property type="entry name" value="WH-like_DNA-bd_sf"/>
</dbReference>
<dbReference type="Pfam" id="PF01047">
    <property type="entry name" value="MarR"/>
    <property type="match status" value="1"/>
</dbReference>
<dbReference type="PANTHER" id="PTHR42756:SF1">
    <property type="entry name" value="TRANSCRIPTIONAL REPRESSOR OF EMRAB OPERON"/>
    <property type="match status" value="1"/>
</dbReference>
<evidence type="ECO:0000259" key="4">
    <source>
        <dbReference type="PROSITE" id="PS50995"/>
    </source>
</evidence>
<evidence type="ECO:0000256" key="1">
    <source>
        <dbReference type="ARBA" id="ARBA00023015"/>
    </source>
</evidence>
<dbReference type="InterPro" id="IPR000835">
    <property type="entry name" value="HTH_MarR-typ"/>
</dbReference>
<dbReference type="AlphaFoldDB" id="A0A5B8FXU7"/>
<sequence>MSPGFTDDYLLYLLAAASARASAGFHTLLAAQGLRVPEWRILACLASREGLKVTELAQQTLFDQPRLTKTLNIMERAGLVRRRSDPSDRRLALVTLTAEGRARVAPLLQQARDHEAQVLARFPAADRTRLKALLIALAG</sequence>
<dbReference type="PROSITE" id="PS50995">
    <property type="entry name" value="HTH_MARR_2"/>
    <property type="match status" value="1"/>
</dbReference>
<dbReference type="InterPro" id="IPR036390">
    <property type="entry name" value="WH_DNA-bd_sf"/>
</dbReference>
<feature type="domain" description="HTH marR-type" evidence="4">
    <location>
        <begin position="7"/>
        <end position="139"/>
    </location>
</feature>
<keyword evidence="1" id="KW-0805">Transcription regulation</keyword>
<dbReference type="SMART" id="SM00347">
    <property type="entry name" value="HTH_MARR"/>
    <property type="match status" value="1"/>
</dbReference>
<accession>A0A5B8FXU7</accession>